<sequence length="395" mass="41481">MAVDVDAGARRSWLSWIGLAAVLLLALQAGRSAFVEALGARKPQAAHTLWPSHPVPLTTLALAEIGAAARTLKPPPASALAQMREAGRVDPLAVEPLLTAAAERLSRGDRARGETLLKAALHREPRSTAAHFMLADLLIREGRVGDALANVAVLGRRLGGGRVDAFAGTLAVYLRDSGKVAEMRPVLDSNPELKKAVMTALAQDPAASPSLRLLTRPGDAGAPWFRTAFERQLGAGDLAGARGLLSAAKVGGGTSLTSWTDDKAGPLAWRLPTTPDGVAEAAPGGLLRLVYYGRNDTALADHLLLLPAGAYRFQAQYAGSPPAGSFEWRVTCLQGNRAIATWPANSVSSAQLIRVPADCPAQRLALWGRMGEFPRTVSAELLRVGLDPIQAGAAR</sequence>
<dbReference type="InterPro" id="IPR011990">
    <property type="entry name" value="TPR-like_helical_dom_sf"/>
</dbReference>
<accession>A0ABZ2G1D7</accession>
<name>A0ABZ2G1D7_9SPHN</name>
<dbReference type="SUPFAM" id="SSF48452">
    <property type="entry name" value="TPR-like"/>
    <property type="match status" value="1"/>
</dbReference>
<dbReference type="RefSeq" id="WP_338504099.1">
    <property type="nucleotide sequence ID" value="NZ_CP145607.1"/>
</dbReference>
<evidence type="ECO:0000313" key="1">
    <source>
        <dbReference type="EMBL" id="WWM70918.1"/>
    </source>
</evidence>
<gene>
    <name evidence="1" type="ORF">V6R86_09575</name>
</gene>
<evidence type="ECO:0000313" key="2">
    <source>
        <dbReference type="Proteomes" id="UP001382935"/>
    </source>
</evidence>
<keyword evidence="2" id="KW-1185">Reference proteome</keyword>
<protein>
    <recommendedName>
        <fullName evidence="3">Tetratricopeptide repeat protein</fullName>
    </recommendedName>
</protein>
<dbReference type="EMBL" id="CP145607">
    <property type="protein sequence ID" value="WWM70918.1"/>
    <property type="molecule type" value="Genomic_DNA"/>
</dbReference>
<evidence type="ECO:0008006" key="3">
    <source>
        <dbReference type="Google" id="ProtNLM"/>
    </source>
</evidence>
<proteinExistence type="predicted"/>
<dbReference type="Gene3D" id="1.25.40.10">
    <property type="entry name" value="Tetratricopeptide repeat domain"/>
    <property type="match status" value="1"/>
</dbReference>
<reference evidence="1 2" key="1">
    <citation type="submission" date="2024-02" db="EMBL/GenBank/DDBJ databases">
        <title>Full genome sequence of Sphingomonas kaistensis.</title>
        <authorList>
            <person name="Poletto B.L."/>
            <person name="Silva G."/>
            <person name="Galante D."/>
            <person name="Campos K.R."/>
            <person name="Santos M.B.N."/>
            <person name="Sacchi C.T."/>
        </authorList>
    </citation>
    <scope>NUCLEOTIDE SEQUENCE [LARGE SCALE GENOMIC DNA]</scope>
    <source>
        <strain evidence="1 2">MA4R</strain>
    </source>
</reference>
<dbReference type="Proteomes" id="UP001382935">
    <property type="component" value="Chromosome"/>
</dbReference>
<organism evidence="1 2">
    <name type="scientific">Sphingomonas kaistensis</name>
    <dbReference type="NCBI Taxonomy" id="298708"/>
    <lineage>
        <taxon>Bacteria</taxon>
        <taxon>Pseudomonadati</taxon>
        <taxon>Pseudomonadota</taxon>
        <taxon>Alphaproteobacteria</taxon>
        <taxon>Sphingomonadales</taxon>
        <taxon>Sphingomonadaceae</taxon>
        <taxon>Sphingomonas</taxon>
    </lineage>
</organism>